<dbReference type="InterPro" id="IPR047347">
    <property type="entry name" value="YvaQ-like_sensor"/>
</dbReference>
<protein>
    <submittedName>
        <fullName evidence="9">Methyl-accepting chemotaxis protein</fullName>
    </submittedName>
</protein>
<evidence type="ECO:0000256" key="2">
    <source>
        <dbReference type="ARBA" id="ARBA00022989"/>
    </source>
</evidence>
<name>A0ABP9HFM3_9ACTN</name>
<keyword evidence="3 5" id="KW-0807">Transducer</keyword>
<feature type="transmembrane region" description="Helical" evidence="6">
    <location>
        <begin position="190"/>
        <end position="211"/>
    </location>
</feature>
<dbReference type="PANTHER" id="PTHR32089:SF112">
    <property type="entry name" value="LYSOZYME-LIKE PROTEIN-RELATED"/>
    <property type="match status" value="1"/>
</dbReference>
<feature type="domain" description="Methyl-accepting transducer" evidence="7">
    <location>
        <begin position="272"/>
        <end position="518"/>
    </location>
</feature>
<evidence type="ECO:0000259" key="8">
    <source>
        <dbReference type="PROSITE" id="PS50885"/>
    </source>
</evidence>
<evidence type="ECO:0000256" key="3">
    <source>
        <dbReference type="ARBA" id="ARBA00023224"/>
    </source>
</evidence>
<dbReference type="CDD" id="cd06225">
    <property type="entry name" value="HAMP"/>
    <property type="match status" value="1"/>
</dbReference>
<feature type="domain" description="HAMP" evidence="8">
    <location>
        <begin position="215"/>
        <end position="267"/>
    </location>
</feature>
<dbReference type="CDD" id="cd19411">
    <property type="entry name" value="MCP2201-like_sensor"/>
    <property type="match status" value="1"/>
</dbReference>
<dbReference type="SMART" id="SM00283">
    <property type="entry name" value="MA"/>
    <property type="match status" value="1"/>
</dbReference>
<reference evidence="10" key="1">
    <citation type="journal article" date="2019" name="Int. J. Syst. Evol. Microbiol.">
        <title>The Global Catalogue of Microorganisms (GCM) 10K type strain sequencing project: providing services to taxonomists for standard genome sequencing and annotation.</title>
        <authorList>
            <consortium name="The Broad Institute Genomics Platform"/>
            <consortium name="The Broad Institute Genome Sequencing Center for Infectious Disease"/>
            <person name="Wu L."/>
            <person name="Ma J."/>
        </authorList>
    </citation>
    <scope>NUCLEOTIDE SEQUENCE [LARGE SCALE GENOMIC DNA]</scope>
    <source>
        <strain evidence="10">JCM 18126</strain>
    </source>
</reference>
<keyword evidence="1 6" id="KW-0812">Transmembrane</keyword>
<dbReference type="SUPFAM" id="SSF58104">
    <property type="entry name" value="Methyl-accepting chemotaxis protein (MCP) signaling domain"/>
    <property type="match status" value="1"/>
</dbReference>
<dbReference type="InterPro" id="IPR024478">
    <property type="entry name" value="HlyB_4HB_MCP"/>
</dbReference>
<dbReference type="InterPro" id="IPR003660">
    <property type="entry name" value="HAMP_dom"/>
</dbReference>
<dbReference type="Proteomes" id="UP001501195">
    <property type="component" value="Unassembled WGS sequence"/>
</dbReference>
<dbReference type="InterPro" id="IPR004089">
    <property type="entry name" value="MCPsignal_dom"/>
</dbReference>
<feature type="transmembrane region" description="Helical" evidence="6">
    <location>
        <begin position="12"/>
        <end position="33"/>
    </location>
</feature>
<keyword evidence="10" id="KW-1185">Reference proteome</keyword>
<dbReference type="InterPro" id="IPR004090">
    <property type="entry name" value="Chemotax_Me-accpt_rcpt"/>
</dbReference>
<comment type="caution">
    <text evidence="9">The sequence shown here is derived from an EMBL/GenBank/DDBJ whole genome shotgun (WGS) entry which is preliminary data.</text>
</comment>
<dbReference type="Gene3D" id="1.10.287.950">
    <property type="entry name" value="Methyl-accepting chemotaxis protein"/>
    <property type="match status" value="1"/>
</dbReference>
<gene>
    <name evidence="9" type="ORF">GCM10023225_09960</name>
</gene>
<dbReference type="PROSITE" id="PS50885">
    <property type="entry name" value="HAMP"/>
    <property type="match status" value="1"/>
</dbReference>
<dbReference type="PRINTS" id="PR00260">
    <property type="entry name" value="CHEMTRNSDUCR"/>
</dbReference>
<evidence type="ECO:0000256" key="6">
    <source>
        <dbReference type="SAM" id="Phobius"/>
    </source>
</evidence>
<evidence type="ECO:0000256" key="5">
    <source>
        <dbReference type="PROSITE-ProRule" id="PRU00284"/>
    </source>
</evidence>
<dbReference type="PROSITE" id="PS50111">
    <property type="entry name" value="CHEMOTAXIS_TRANSDUC_2"/>
    <property type="match status" value="1"/>
</dbReference>
<dbReference type="PANTHER" id="PTHR32089">
    <property type="entry name" value="METHYL-ACCEPTING CHEMOTAXIS PROTEIN MCPB"/>
    <property type="match status" value="1"/>
</dbReference>
<evidence type="ECO:0000256" key="1">
    <source>
        <dbReference type="ARBA" id="ARBA00022692"/>
    </source>
</evidence>
<dbReference type="RefSeq" id="WP_345711275.1">
    <property type="nucleotide sequence ID" value="NZ_BAABIL010000122.1"/>
</dbReference>
<sequence>MPRLTIGRRIGAGFAAVVFLMVGLTAVGVTQVGEIDARLTTINDENSVKSRYAINFRGSVHDRAIAVRDVVLAETSAEVDAEVATIAELTAKYDESAAKMDETFVDPGKLDDAETAALAEIESIQADTLPLIEQVVALKRAGDQAGAHELVVTQAKPKFIDWLAAINVFIDMEEAKNTAESAEARSISAGFLRIMLIVCALSVAVALFVAWRTASNLSRRIGEAADVLAAVEGGDLTRRMATTPDDEVGRMGSSLNSALDSLGQVMGAMERSAGELTGTSHRIGALSQRISTGAVESAAQADIVSSAAAEVSHNVQGVAAGSAEMGVAIQEIARNTSEAAAVAGEAVQAMGATTDTVQRLAESSKEIGEVVKVITAIAEQTNLLALNATIEAARAGDAGKGFAVVASEVKDLAQETARATESISSRVHAIQADTQGAAEAITAVTGVIGQIDQYQTTIAAAVEEQTATTAEMSRGIADAAGGSEQIAANIDAVAAVARTTQESVAESERAVGELDAVASELRTLVARFRY</sequence>
<comment type="similarity">
    <text evidence="4">Belongs to the methyl-accepting chemotaxis (MCP) protein family.</text>
</comment>
<evidence type="ECO:0000256" key="4">
    <source>
        <dbReference type="ARBA" id="ARBA00029447"/>
    </source>
</evidence>
<organism evidence="9 10">
    <name type="scientific">Kineococcus glutinatus</name>
    <dbReference type="NCBI Taxonomy" id="1070872"/>
    <lineage>
        <taxon>Bacteria</taxon>
        <taxon>Bacillati</taxon>
        <taxon>Actinomycetota</taxon>
        <taxon>Actinomycetes</taxon>
        <taxon>Kineosporiales</taxon>
        <taxon>Kineosporiaceae</taxon>
        <taxon>Kineococcus</taxon>
    </lineage>
</organism>
<evidence type="ECO:0000313" key="10">
    <source>
        <dbReference type="Proteomes" id="UP001501195"/>
    </source>
</evidence>
<dbReference type="SMART" id="SM00304">
    <property type="entry name" value="HAMP"/>
    <property type="match status" value="1"/>
</dbReference>
<dbReference type="Pfam" id="PF00015">
    <property type="entry name" value="MCPsignal"/>
    <property type="match status" value="1"/>
</dbReference>
<dbReference type="EMBL" id="BAABIL010000122">
    <property type="protein sequence ID" value="GAA4969784.1"/>
    <property type="molecule type" value="Genomic_DNA"/>
</dbReference>
<evidence type="ECO:0000259" key="7">
    <source>
        <dbReference type="PROSITE" id="PS50111"/>
    </source>
</evidence>
<accession>A0ABP9HFM3</accession>
<dbReference type="Pfam" id="PF12729">
    <property type="entry name" value="4HB_MCP_1"/>
    <property type="match status" value="1"/>
</dbReference>
<proteinExistence type="inferred from homology"/>
<keyword evidence="6" id="KW-0472">Membrane</keyword>
<evidence type="ECO:0000313" key="9">
    <source>
        <dbReference type="EMBL" id="GAA4969784.1"/>
    </source>
</evidence>
<keyword evidence="2 6" id="KW-1133">Transmembrane helix</keyword>
<dbReference type="Pfam" id="PF00672">
    <property type="entry name" value="HAMP"/>
    <property type="match status" value="1"/>
</dbReference>